<keyword evidence="3" id="KW-0288">FMN</keyword>
<dbReference type="PANTHER" id="PTHR10578">
    <property type="entry name" value="S -2-HYDROXY-ACID OXIDASE-RELATED"/>
    <property type="match status" value="1"/>
</dbReference>
<evidence type="ECO:0000256" key="2">
    <source>
        <dbReference type="ARBA" id="ARBA00022630"/>
    </source>
</evidence>
<comment type="cofactor">
    <cofactor evidence="1">
        <name>FMN</name>
        <dbReference type="ChEBI" id="CHEBI:58210"/>
    </cofactor>
</comment>
<dbReference type="InterPro" id="IPR037396">
    <property type="entry name" value="FMN_HAD"/>
</dbReference>
<sequence>MANAWFETVAIAQKRAKKYLPPSVYGALVAGSEKGVTIEANQDAFAQIGFAPHVAGHKPHRELSTEVMGIPISMPVLISPTGVQAVHPEGEVAVARAAANRGTIMGLSSFASKPIDEVTEANENTLFQIYWCGTKDQILQRLERAKRAGAKGIIATLDWSFSNGRDWGSPWIPERLDLKTAAKFAPQAVTRPKWLYTFLKTGRVPDLTAPNLQAPGGEAPTFFGAYGEWMGTPPPTWEDVAWLREQWDGPFMLKGVTRIDDAKRAVDAGVTAISVSNHGGNNLDTTPATIRVLPGIAEAVGDEIEVLLDGGIRRGSDVAKALSLGAKAVMIGRAYLWGLAANGQAGVENVLDILRGGLDSAVLGQGKSSIHELSPEDLVVPEGFFLRLGDPGKLSGAVVDSKNSSSRTAADTNAAANGRVPVPKPAPASAASRS</sequence>
<dbReference type="EMBL" id="JAVKGT010000001">
    <property type="protein sequence ID" value="MDR5710541.1"/>
    <property type="molecule type" value="Genomic_DNA"/>
</dbReference>
<evidence type="ECO:0000256" key="3">
    <source>
        <dbReference type="ARBA" id="ARBA00022643"/>
    </source>
</evidence>
<keyword evidence="4 8" id="KW-0560">Oxidoreductase</keyword>
<evidence type="ECO:0000256" key="5">
    <source>
        <dbReference type="ARBA" id="ARBA00024042"/>
    </source>
</evidence>
<evidence type="ECO:0000256" key="4">
    <source>
        <dbReference type="ARBA" id="ARBA00023002"/>
    </source>
</evidence>
<dbReference type="Pfam" id="PF01070">
    <property type="entry name" value="FMN_dh"/>
    <property type="match status" value="1"/>
</dbReference>
<dbReference type="PROSITE" id="PS51349">
    <property type="entry name" value="FMN_HYDROXY_ACID_DH_2"/>
    <property type="match status" value="1"/>
</dbReference>
<dbReference type="PANTHER" id="PTHR10578:SF107">
    <property type="entry name" value="2-HYDROXYACID OXIDASE 1"/>
    <property type="match status" value="1"/>
</dbReference>
<dbReference type="CDD" id="cd02809">
    <property type="entry name" value="alpha_hydroxyacid_oxid_FMN"/>
    <property type="match status" value="1"/>
</dbReference>
<gene>
    <name evidence="8" type="primary">mftD</name>
    <name evidence="8" type="ORF">RH857_00090</name>
</gene>
<dbReference type="GO" id="GO:0016491">
    <property type="term" value="F:oxidoreductase activity"/>
    <property type="evidence" value="ECO:0007669"/>
    <property type="project" value="UniProtKB-KW"/>
</dbReference>
<feature type="compositionally biased region" description="Polar residues" evidence="6">
    <location>
        <begin position="401"/>
        <end position="415"/>
    </location>
</feature>
<keyword evidence="2" id="KW-0285">Flavoprotein</keyword>
<evidence type="ECO:0000256" key="6">
    <source>
        <dbReference type="SAM" id="MobiDB-lite"/>
    </source>
</evidence>
<organism evidence="8 9">
    <name type="scientific">Nesterenkonia flava</name>
    <dbReference type="NCBI Taxonomy" id="469799"/>
    <lineage>
        <taxon>Bacteria</taxon>
        <taxon>Bacillati</taxon>
        <taxon>Actinomycetota</taxon>
        <taxon>Actinomycetes</taxon>
        <taxon>Micrococcales</taxon>
        <taxon>Micrococcaceae</taxon>
        <taxon>Nesterenkonia</taxon>
    </lineage>
</organism>
<evidence type="ECO:0000259" key="7">
    <source>
        <dbReference type="PROSITE" id="PS51349"/>
    </source>
</evidence>
<feature type="domain" description="FMN hydroxy acid dehydrogenase" evidence="7">
    <location>
        <begin position="1"/>
        <end position="383"/>
    </location>
</feature>
<dbReference type="InterPro" id="IPR012133">
    <property type="entry name" value="Alpha-hydoxy_acid_DH_FMN"/>
</dbReference>
<name>A0ABU1FPH7_9MICC</name>
<comment type="similarity">
    <text evidence="5">Belongs to the FMN-dependent alpha-hydroxy acid dehydrogenase family.</text>
</comment>
<dbReference type="Gene3D" id="3.20.20.70">
    <property type="entry name" value="Aldolase class I"/>
    <property type="match status" value="1"/>
</dbReference>
<dbReference type="InterPro" id="IPR023989">
    <property type="entry name" value="MftD"/>
</dbReference>
<feature type="region of interest" description="Disordered" evidence="6">
    <location>
        <begin position="397"/>
        <end position="434"/>
    </location>
</feature>
<dbReference type="EC" id="1.4.3.26" evidence="8"/>
<dbReference type="InterPro" id="IPR013785">
    <property type="entry name" value="Aldolase_TIM"/>
</dbReference>
<protein>
    <submittedName>
        <fullName evidence="8">Mycofactocin biosynthesis FMN-dependent deaminase MftD</fullName>
        <ecNumber evidence="8">1.4.3.26</ecNumber>
    </submittedName>
</protein>
<reference evidence="9" key="1">
    <citation type="submission" date="2023-07" db="EMBL/GenBank/DDBJ databases">
        <title>Description of three actinobacteria isolated from air of manufacturing shop in a pharmaceutical factory.</title>
        <authorList>
            <person name="Zhang D.-F."/>
        </authorList>
    </citation>
    <scope>NUCLEOTIDE SEQUENCE [LARGE SCALE GENOMIC DNA]</scope>
    <source>
        <strain evidence="9">CCTCC AB 207010</strain>
    </source>
</reference>
<accession>A0ABU1FPH7</accession>
<dbReference type="PIRSF" id="PIRSF000138">
    <property type="entry name" value="Al-hdrx_acd_dh"/>
    <property type="match status" value="1"/>
</dbReference>
<keyword evidence="9" id="KW-1185">Reference proteome</keyword>
<comment type="caution">
    <text evidence="8">The sequence shown here is derived from an EMBL/GenBank/DDBJ whole genome shotgun (WGS) entry which is preliminary data.</text>
</comment>
<dbReference type="Proteomes" id="UP001260872">
    <property type="component" value="Unassembled WGS sequence"/>
</dbReference>
<dbReference type="NCBIfam" id="TIGR03966">
    <property type="entry name" value="actino_HemFlav"/>
    <property type="match status" value="1"/>
</dbReference>
<evidence type="ECO:0000313" key="9">
    <source>
        <dbReference type="Proteomes" id="UP001260872"/>
    </source>
</evidence>
<proteinExistence type="inferred from homology"/>
<evidence type="ECO:0000313" key="8">
    <source>
        <dbReference type="EMBL" id="MDR5710541.1"/>
    </source>
</evidence>
<dbReference type="SUPFAM" id="SSF51395">
    <property type="entry name" value="FMN-linked oxidoreductases"/>
    <property type="match status" value="1"/>
</dbReference>
<evidence type="ECO:0000256" key="1">
    <source>
        <dbReference type="ARBA" id="ARBA00001917"/>
    </source>
</evidence>
<dbReference type="InterPro" id="IPR000262">
    <property type="entry name" value="FMN-dep_DH"/>
</dbReference>
<dbReference type="RefSeq" id="WP_310535916.1">
    <property type="nucleotide sequence ID" value="NZ_BAAAOC010000008.1"/>
</dbReference>